<evidence type="ECO:0000313" key="1">
    <source>
        <dbReference type="EMBL" id="KAI3716105.1"/>
    </source>
</evidence>
<gene>
    <name evidence="1" type="ORF">L6452_23198</name>
</gene>
<name>A0ACB9B1R2_ARCLA</name>
<proteinExistence type="predicted"/>
<sequence length="191" mass="21502">MICCGLWKTILYESCCNLPLNPATQHYKLSIILGGGVGGSLIISEGYFRYLTNNGQTFVMSSQCYFSNSIPCNVNFKLHTSLASLLSTISVSSHLVLLERVATFTKTEVGYKNSMVDKECEVIRYFSQVNDTYLIENRTKEVNGMVLKISLLQRLTDIHTLARESSCVFLLILFHAIALCEVEKFEGFKKE</sequence>
<organism evidence="1 2">
    <name type="scientific">Arctium lappa</name>
    <name type="common">Greater burdock</name>
    <name type="synonym">Lappa major</name>
    <dbReference type="NCBI Taxonomy" id="4217"/>
    <lineage>
        <taxon>Eukaryota</taxon>
        <taxon>Viridiplantae</taxon>
        <taxon>Streptophyta</taxon>
        <taxon>Embryophyta</taxon>
        <taxon>Tracheophyta</taxon>
        <taxon>Spermatophyta</taxon>
        <taxon>Magnoliopsida</taxon>
        <taxon>eudicotyledons</taxon>
        <taxon>Gunneridae</taxon>
        <taxon>Pentapetalae</taxon>
        <taxon>asterids</taxon>
        <taxon>campanulids</taxon>
        <taxon>Asterales</taxon>
        <taxon>Asteraceae</taxon>
        <taxon>Carduoideae</taxon>
        <taxon>Cardueae</taxon>
        <taxon>Arctiinae</taxon>
        <taxon>Arctium</taxon>
    </lineage>
</organism>
<reference evidence="1 2" key="2">
    <citation type="journal article" date="2022" name="Mol. Ecol. Resour.">
        <title>The genomes of chicory, endive, great burdock and yacon provide insights into Asteraceae paleo-polyploidization history and plant inulin production.</title>
        <authorList>
            <person name="Fan W."/>
            <person name="Wang S."/>
            <person name="Wang H."/>
            <person name="Wang A."/>
            <person name="Jiang F."/>
            <person name="Liu H."/>
            <person name="Zhao H."/>
            <person name="Xu D."/>
            <person name="Zhang Y."/>
        </authorList>
    </citation>
    <scope>NUCLEOTIDE SEQUENCE [LARGE SCALE GENOMIC DNA]</scope>
    <source>
        <strain evidence="2">cv. Niubang</strain>
    </source>
</reference>
<keyword evidence="2" id="KW-1185">Reference proteome</keyword>
<protein>
    <submittedName>
        <fullName evidence="1">Uncharacterized protein</fullName>
    </submittedName>
</protein>
<dbReference type="Proteomes" id="UP001055879">
    <property type="component" value="Linkage Group LG07"/>
</dbReference>
<accession>A0ACB9B1R2</accession>
<reference evidence="2" key="1">
    <citation type="journal article" date="2022" name="Mol. Ecol. Resour.">
        <title>The genomes of chicory, endive, great burdock and yacon provide insights into Asteraceae palaeo-polyploidization history and plant inulin production.</title>
        <authorList>
            <person name="Fan W."/>
            <person name="Wang S."/>
            <person name="Wang H."/>
            <person name="Wang A."/>
            <person name="Jiang F."/>
            <person name="Liu H."/>
            <person name="Zhao H."/>
            <person name="Xu D."/>
            <person name="Zhang Y."/>
        </authorList>
    </citation>
    <scope>NUCLEOTIDE SEQUENCE [LARGE SCALE GENOMIC DNA]</scope>
    <source>
        <strain evidence="2">cv. Niubang</strain>
    </source>
</reference>
<evidence type="ECO:0000313" key="2">
    <source>
        <dbReference type="Proteomes" id="UP001055879"/>
    </source>
</evidence>
<comment type="caution">
    <text evidence="1">The sequence shown here is derived from an EMBL/GenBank/DDBJ whole genome shotgun (WGS) entry which is preliminary data.</text>
</comment>
<dbReference type="EMBL" id="CM042053">
    <property type="protein sequence ID" value="KAI3716105.1"/>
    <property type="molecule type" value="Genomic_DNA"/>
</dbReference>